<evidence type="ECO:0000256" key="1">
    <source>
        <dbReference type="SAM" id="MobiDB-lite"/>
    </source>
</evidence>
<protein>
    <submittedName>
        <fullName evidence="2">Uncharacterized protein</fullName>
    </submittedName>
</protein>
<keyword evidence="3" id="KW-1185">Reference proteome</keyword>
<reference evidence="2 3" key="1">
    <citation type="journal article" date="2024" name="Microbiol. Resour. Announc.">
        <title>Genome annotations for the ascomycete fungi Trichoderma harzianum, Trichoderma aggressivum, and Purpureocillium lilacinum.</title>
        <authorList>
            <person name="Beijen E.P.W."/>
            <person name="Ohm R.A."/>
        </authorList>
    </citation>
    <scope>NUCLEOTIDE SEQUENCE [LARGE SCALE GENOMIC DNA]</scope>
    <source>
        <strain evidence="2 3">CBS 150709</strain>
    </source>
</reference>
<feature type="compositionally biased region" description="Low complexity" evidence="1">
    <location>
        <begin position="135"/>
        <end position="178"/>
    </location>
</feature>
<evidence type="ECO:0000313" key="2">
    <source>
        <dbReference type="EMBL" id="KAK4084938.1"/>
    </source>
</evidence>
<proteinExistence type="predicted"/>
<feature type="region of interest" description="Disordered" evidence="1">
    <location>
        <begin position="125"/>
        <end position="184"/>
    </location>
</feature>
<dbReference type="Proteomes" id="UP001287286">
    <property type="component" value="Unassembled WGS sequence"/>
</dbReference>
<organism evidence="2 3">
    <name type="scientific">Purpureocillium lilacinum</name>
    <name type="common">Paecilomyces lilacinus</name>
    <dbReference type="NCBI Taxonomy" id="33203"/>
    <lineage>
        <taxon>Eukaryota</taxon>
        <taxon>Fungi</taxon>
        <taxon>Dikarya</taxon>
        <taxon>Ascomycota</taxon>
        <taxon>Pezizomycotina</taxon>
        <taxon>Sordariomycetes</taxon>
        <taxon>Hypocreomycetidae</taxon>
        <taxon>Hypocreales</taxon>
        <taxon>Ophiocordycipitaceae</taxon>
        <taxon>Purpureocillium</taxon>
    </lineage>
</organism>
<evidence type="ECO:0000313" key="3">
    <source>
        <dbReference type="Proteomes" id="UP001287286"/>
    </source>
</evidence>
<feature type="region of interest" description="Disordered" evidence="1">
    <location>
        <begin position="1"/>
        <end position="50"/>
    </location>
</feature>
<accession>A0ABR0BNM1</accession>
<name>A0ABR0BNM1_PURLI</name>
<sequence length="486" mass="51715">MKVAGRQPLNESQKENGGTGAAPSPSETAAHTRPSHWGRAMVHPSTSPSHAAAQLGSLARLVGRRLAQGKKPSGHPYIIHPSYQLIQPTSPSGLCRGSNSPSPSPRALRCMPFLLARSSSIASGLCPTSGPPPGAAVNPASAPALPAPGGRSGSAHGRQRTQVVGARGRQRGGTQQQQPASQPARLCRQLWRQGSPPILDVAPPRKWLSWVADGRRTGWMGRCGEGSAMACWRRAARRQKSVRTTACKFPRHVARGGHQHEARFLKCANDLVRTPHLVGCWFGGCERTASHGFACVRTGTEEVALSTQPLGHLLDFRSLLLPTPALTLTSPSRRQTAGKPRAVRWLAVVAVCLLVQPEETSLGRSPAVLPRRIPSAQVVMASHFSEKLLPCDTQAHLTRARRQSSTDVGLLATSFIVQYESCLRSMQCRLASRSLELCLQFASGCLLSLHMKGICDGQCSVSDGYALLPLTAGTASALTGAPILLG</sequence>
<gene>
    <name evidence="2" type="ORF">Purlil1_9973</name>
</gene>
<dbReference type="EMBL" id="JAWRVI010000048">
    <property type="protein sequence ID" value="KAK4084938.1"/>
    <property type="molecule type" value="Genomic_DNA"/>
</dbReference>
<comment type="caution">
    <text evidence="2">The sequence shown here is derived from an EMBL/GenBank/DDBJ whole genome shotgun (WGS) entry which is preliminary data.</text>
</comment>